<keyword evidence="3" id="KW-1185">Reference proteome</keyword>
<gene>
    <name evidence="2" type="ORF">GRI40_06250</name>
</gene>
<dbReference type="RefSeq" id="WP_160610539.1">
    <property type="nucleotide sequence ID" value="NZ_WTZA01000001.1"/>
</dbReference>
<organism evidence="2 3">
    <name type="scientific">Tsuneonella aeria</name>
    <dbReference type="NCBI Taxonomy" id="1837929"/>
    <lineage>
        <taxon>Bacteria</taxon>
        <taxon>Pseudomonadati</taxon>
        <taxon>Pseudomonadota</taxon>
        <taxon>Alphaproteobacteria</taxon>
        <taxon>Sphingomonadales</taxon>
        <taxon>Erythrobacteraceae</taxon>
        <taxon>Tsuneonella</taxon>
    </lineage>
</organism>
<evidence type="ECO:0000256" key="1">
    <source>
        <dbReference type="SAM" id="Phobius"/>
    </source>
</evidence>
<dbReference type="Proteomes" id="UP000439522">
    <property type="component" value="Unassembled WGS sequence"/>
</dbReference>
<evidence type="ECO:0000313" key="2">
    <source>
        <dbReference type="EMBL" id="MXO74820.1"/>
    </source>
</evidence>
<dbReference type="EMBL" id="WTZA01000001">
    <property type="protein sequence ID" value="MXO74820.1"/>
    <property type="molecule type" value="Genomic_DNA"/>
</dbReference>
<evidence type="ECO:0000313" key="3">
    <source>
        <dbReference type="Proteomes" id="UP000439522"/>
    </source>
</evidence>
<name>A0A6I4TF91_9SPHN</name>
<reference evidence="2 3" key="1">
    <citation type="submission" date="2019-12" db="EMBL/GenBank/DDBJ databases">
        <title>Genomic-based taxomic classification of the family Erythrobacteraceae.</title>
        <authorList>
            <person name="Xu L."/>
        </authorList>
    </citation>
    <scope>NUCLEOTIDE SEQUENCE [LARGE SCALE GENOMIC DNA]</scope>
    <source>
        <strain evidence="2 3">100921-2</strain>
    </source>
</reference>
<keyword evidence="1" id="KW-0472">Membrane</keyword>
<keyword evidence="1" id="KW-1133">Transmembrane helix</keyword>
<dbReference type="AlphaFoldDB" id="A0A6I4TF91"/>
<accession>A0A6I4TF91</accession>
<comment type="caution">
    <text evidence="2">The sequence shown here is derived from an EMBL/GenBank/DDBJ whole genome shotgun (WGS) entry which is preliminary data.</text>
</comment>
<protein>
    <submittedName>
        <fullName evidence="2">Uncharacterized protein</fullName>
    </submittedName>
</protein>
<keyword evidence="1" id="KW-0812">Transmembrane</keyword>
<proteinExistence type="predicted"/>
<feature type="transmembrane region" description="Helical" evidence="1">
    <location>
        <begin position="21"/>
        <end position="38"/>
    </location>
</feature>
<sequence length="81" mass="9041">MTNIALKRLARERLHNALKELSHLLTVALFLFISQIGVGGCELALPARHEIGREDKVPVRCFDAFAVEISLPVAPTLMFDR</sequence>